<reference evidence="2" key="1">
    <citation type="submission" date="2020-11" db="EMBL/GenBank/DDBJ databases">
        <title>Bacterial whole genome sequence for Panacibacter sp. DH6.</title>
        <authorList>
            <person name="Le V."/>
            <person name="Ko S."/>
            <person name="Ahn C.-Y."/>
            <person name="Oh H.-M."/>
        </authorList>
    </citation>
    <scope>NUCLEOTIDE SEQUENCE</scope>
    <source>
        <strain evidence="2">DH6</strain>
    </source>
</reference>
<evidence type="ECO:0000256" key="1">
    <source>
        <dbReference type="SAM" id="SignalP"/>
    </source>
</evidence>
<protein>
    <recommendedName>
        <fullName evidence="4">Outer membrane protein beta-barrel domain-containing protein</fullName>
    </recommendedName>
</protein>
<feature type="chain" id="PRO_5037986728" description="Outer membrane protein beta-barrel domain-containing protein" evidence="1">
    <location>
        <begin position="22"/>
        <end position="175"/>
    </location>
</feature>
<gene>
    <name evidence="2" type="ORF">I5907_02040</name>
</gene>
<proteinExistence type="predicted"/>
<evidence type="ECO:0008006" key="4">
    <source>
        <dbReference type="Google" id="ProtNLM"/>
    </source>
</evidence>
<keyword evidence="1" id="KW-0732">Signal</keyword>
<organism evidence="2 3">
    <name type="scientific">Panacibacter microcysteis</name>
    <dbReference type="NCBI Taxonomy" id="2793269"/>
    <lineage>
        <taxon>Bacteria</taxon>
        <taxon>Pseudomonadati</taxon>
        <taxon>Bacteroidota</taxon>
        <taxon>Chitinophagia</taxon>
        <taxon>Chitinophagales</taxon>
        <taxon>Chitinophagaceae</taxon>
        <taxon>Panacibacter</taxon>
    </lineage>
</organism>
<dbReference type="Proteomes" id="UP000628448">
    <property type="component" value="Unassembled WGS sequence"/>
</dbReference>
<keyword evidence="3" id="KW-1185">Reference proteome</keyword>
<dbReference type="AlphaFoldDB" id="A0A931E3Q0"/>
<name>A0A931E3Q0_9BACT</name>
<comment type="caution">
    <text evidence="2">The sequence shown here is derived from an EMBL/GenBank/DDBJ whole genome shotgun (WGS) entry which is preliminary data.</text>
</comment>
<feature type="signal peptide" evidence="1">
    <location>
        <begin position="1"/>
        <end position="21"/>
    </location>
</feature>
<dbReference type="RefSeq" id="WP_196989072.1">
    <property type="nucleotide sequence ID" value="NZ_JADWYR010000001.1"/>
</dbReference>
<evidence type="ECO:0000313" key="3">
    <source>
        <dbReference type="Proteomes" id="UP000628448"/>
    </source>
</evidence>
<evidence type="ECO:0000313" key="2">
    <source>
        <dbReference type="EMBL" id="MBG9374991.1"/>
    </source>
</evidence>
<accession>A0A931E3Q0</accession>
<sequence length="175" mass="18875">MTLRTSFVKVMLCIGVLCVTATESSAQKLFSFFVHGVYAQPLDENFNGNYNAGLGVEGGVRIAINRTALVATVGYTNFFSSNNSELGNLQFIPVKIGLRQYIISRLVFIHGDVGIARITGDLYNNASRFSGDAGIGVKLTGFEVQLDYDGFTRKSPEATGYSSWIGLKAGINLGL</sequence>
<dbReference type="EMBL" id="JADWYR010000001">
    <property type="protein sequence ID" value="MBG9374991.1"/>
    <property type="molecule type" value="Genomic_DNA"/>
</dbReference>